<protein>
    <recommendedName>
        <fullName evidence="4">Fungal-type protein kinase domain-containing protein</fullName>
    </recommendedName>
</protein>
<dbReference type="Proteomes" id="UP000256964">
    <property type="component" value="Unassembled WGS sequence"/>
</dbReference>
<reference evidence="2 3" key="1">
    <citation type="journal article" date="2018" name="Biotechnol. Biofuels">
        <title>Integrative visual omics of the white-rot fungus Polyporus brumalis exposes the biotechnological potential of its oxidative enzymes for delignifying raw plant biomass.</title>
        <authorList>
            <person name="Miyauchi S."/>
            <person name="Rancon A."/>
            <person name="Drula E."/>
            <person name="Hage H."/>
            <person name="Chaduli D."/>
            <person name="Favel A."/>
            <person name="Grisel S."/>
            <person name="Henrissat B."/>
            <person name="Herpoel-Gimbert I."/>
            <person name="Ruiz-Duenas F.J."/>
            <person name="Chevret D."/>
            <person name="Hainaut M."/>
            <person name="Lin J."/>
            <person name="Wang M."/>
            <person name="Pangilinan J."/>
            <person name="Lipzen A."/>
            <person name="Lesage-Meessen L."/>
            <person name="Navarro D."/>
            <person name="Riley R."/>
            <person name="Grigoriev I.V."/>
            <person name="Zhou S."/>
            <person name="Raouche S."/>
            <person name="Rosso M.N."/>
        </authorList>
    </citation>
    <scope>NUCLEOTIDE SEQUENCE [LARGE SCALE GENOMIC DNA]</scope>
    <source>
        <strain evidence="2 3">BRFM 1820</strain>
    </source>
</reference>
<evidence type="ECO:0008006" key="4">
    <source>
        <dbReference type="Google" id="ProtNLM"/>
    </source>
</evidence>
<organism evidence="2 3">
    <name type="scientific">Lentinus brumalis</name>
    <dbReference type="NCBI Taxonomy" id="2498619"/>
    <lineage>
        <taxon>Eukaryota</taxon>
        <taxon>Fungi</taxon>
        <taxon>Dikarya</taxon>
        <taxon>Basidiomycota</taxon>
        <taxon>Agaricomycotina</taxon>
        <taxon>Agaricomycetes</taxon>
        <taxon>Polyporales</taxon>
        <taxon>Polyporaceae</taxon>
        <taxon>Lentinus</taxon>
    </lineage>
</organism>
<dbReference type="STRING" id="139420.A0A371DA78"/>
<accession>A0A371DA78</accession>
<dbReference type="EMBL" id="KZ857405">
    <property type="protein sequence ID" value="RDX49427.1"/>
    <property type="molecule type" value="Genomic_DNA"/>
</dbReference>
<proteinExistence type="predicted"/>
<dbReference type="AlphaFoldDB" id="A0A371DA78"/>
<gene>
    <name evidence="2" type="ORF">OH76DRAFT_1382120</name>
</gene>
<feature type="region of interest" description="Disordered" evidence="1">
    <location>
        <begin position="587"/>
        <end position="621"/>
    </location>
</feature>
<sequence length="853" mass="94562">MDGELGEQIWQFPANDIARMLSPKIIDVADSPARLQEPYPPLAWYRCVIDDPAICAGVDSMSGPQPLTLKPSERLIDNYIPLAKWFNECVTSCNELYTRVCRKQLASDPSRLVAPKQRWFPTLVFSAYDRPTGDKVAGTPSLKPDLVAGPRELGKETVCYWSGANPDDDQMPIDFAVEVKDNWKALVMQAATYARAQISAVPLRAFSLVIGVNHSTNELRFLIYHHGGLTASLPIRIDTAEGVRQVQKVLFSVLLWQTPQDAGLPLFTNGNKFVLPASASLPAQSTLAVADQVLFHSLCVRGRGSLVVRARPITEPPSSLQPGRQLRSTARKKTQSEGTGTDRGPRTFHVLPMVKSSPVEPQAREDLQDWEGDSYIVPRRYHERDLVHVKPYIVMGPEDASTSSTGDAAFVIKTCWPNKSKRRLEPTVYDGISGHFGVPRHRISFEVCREDGSAFSNAIFLPPSDGACASYHWALTAKQSSEPDYRTLSVTVTEDEGQSFERCTDAWDLCLSTLHGLLGWLNYMKIGETPPGALHRDISIGNLVKLLKALLCPPFSTRGVANLLKKVTETPERSDVAEAFARLDLSSPHSQSSGLRKARDDAHRGTVSIGAEPTSEEGGPVPDVNFWRELEIAVAQDEYLKPLVAAAKRLEIALAKLGVSTECMANLIDADMAAFLDDYFTTSTHSGVISGTPEFMSVFVRIAMETSEPHLQNPLDDLHSFWYTVLWAALYNPETLKEVDDPKVVRQVKRWRSGVAGPRGARASTVEEMSQCDLSSTGHSRLLSTIVPLLFEWNPSLTRLQRQFDKVFKGCTDSHEKLLVFYRFAYEGVAEYAELIYEERETLQAQSVAEATL</sequence>
<evidence type="ECO:0000313" key="2">
    <source>
        <dbReference type="EMBL" id="RDX49427.1"/>
    </source>
</evidence>
<name>A0A371DA78_9APHY</name>
<feature type="region of interest" description="Disordered" evidence="1">
    <location>
        <begin position="313"/>
        <end position="347"/>
    </location>
</feature>
<feature type="compositionally biased region" description="Polar residues" evidence="1">
    <location>
        <begin position="316"/>
        <end position="328"/>
    </location>
</feature>
<keyword evidence="3" id="KW-1185">Reference proteome</keyword>
<evidence type="ECO:0000256" key="1">
    <source>
        <dbReference type="SAM" id="MobiDB-lite"/>
    </source>
</evidence>
<dbReference type="OrthoDB" id="2757404at2759"/>
<evidence type="ECO:0000313" key="3">
    <source>
        <dbReference type="Proteomes" id="UP000256964"/>
    </source>
</evidence>